<organism evidence="1 2">
    <name type="scientific">Dreissena polymorpha</name>
    <name type="common">Zebra mussel</name>
    <name type="synonym">Mytilus polymorpha</name>
    <dbReference type="NCBI Taxonomy" id="45954"/>
    <lineage>
        <taxon>Eukaryota</taxon>
        <taxon>Metazoa</taxon>
        <taxon>Spiralia</taxon>
        <taxon>Lophotrochozoa</taxon>
        <taxon>Mollusca</taxon>
        <taxon>Bivalvia</taxon>
        <taxon>Autobranchia</taxon>
        <taxon>Heteroconchia</taxon>
        <taxon>Euheterodonta</taxon>
        <taxon>Imparidentia</taxon>
        <taxon>Neoheterodontei</taxon>
        <taxon>Myida</taxon>
        <taxon>Dreissenoidea</taxon>
        <taxon>Dreissenidae</taxon>
        <taxon>Dreissena</taxon>
    </lineage>
</organism>
<proteinExistence type="predicted"/>
<evidence type="ECO:0000313" key="2">
    <source>
        <dbReference type="Proteomes" id="UP000828390"/>
    </source>
</evidence>
<dbReference type="EMBL" id="JAIWYP010000002">
    <property type="protein sequence ID" value="KAH3865672.1"/>
    <property type="molecule type" value="Genomic_DNA"/>
</dbReference>
<keyword evidence="2" id="KW-1185">Reference proteome</keyword>
<evidence type="ECO:0000313" key="1">
    <source>
        <dbReference type="EMBL" id="KAH3865672.1"/>
    </source>
</evidence>
<sequence length="66" mass="7643">MPEGQTDRRNDILMERRTVRLSYAYHPGELILPGLVGWTHCPVYGTLLIRHVWCHLQSSKRAAVRS</sequence>
<dbReference type="Proteomes" id="UP000828390">
    <property type="component" value="Unassembled WGS sequence"/>
</dbReference>
<protein>
    <submittedName>
        <fullName evidence="1">Uncharacterized protein</fullName>
    </submittedName>
</protein>
<reference evidence="1" key="1">
    <citation type="journal article" date="2019" name="bioRxiv">
        <title>The Genome of the Zebra Mussel, Dreissena polymorpha: A Resource for Invasive Species Research.</title>
        <authorList>
            <person name="McCartney M.A."/>
            <person name="Auch B."/>
            <person name="Kono T."/>
            <person name="Mallez S."/>
            <person name="Zhang Y."/>
            <person name="Obille A."/>
            <person name="Becker A."/>
            <person name="Abrahante J.E."/>
            <person name="Garbe J."/>
            <person name="Badalamenti J.P."/>
            <person name="Herman A."/>
            <person name="Mangelson H."/>
            <person name="Liachko I."/>
            <person name="Sullivan S."/>
            <person name="Sone E.D."/>
            <person name="Koren S."/>
            <person name="Silverstein K.A.T."/>
            <person name="Beckman K.B."/>
            <person name="Gohl D.M."/>
        </authorList>
    </citation>
    <scope>NUCLEOTIDE SEQUENCE</scope>
    <source>
        <strain evidence="1">Duluth1</strain>
        <tissue evidence="1">Whole animal</tissue>
    </source>
</reference>
<comment type="caution">
    <text evidence="1">The sequence shown here is derived from an EMBL/GenBank/DDBJ whole genome shotgun (WGS) entry which is preliminary data.</text>
</comment>
<name>A0A9D4LV70_DREPO</name>
<gene>
    <name evidence="1" type="ORF">DPMN_028714</name>
</gene>
<accession>A0A9D4LV70</accession>
<dbReference type="AlphaFoldDB" id="A0A9D4LV70"/>
<reference evidence="1" key="2">
    <citation type="submission" date="2020-11" db="EMBL/GenBank/DDBJ databases">
        <authorList>
            <person name="McCartney M.A."/>
            <person name="Auch B."/>
            <person name="Kono T."/>
            <person name="Mallez S."/>
            <person name="Becker A."/>
            <person name="Gohl D.M."/>
            <person name="Silverstein K.A.T."/>
            <person name="Koren S."/>
            <person name="Bechman K.B."/>
            <person name="Herman A."/>
            <person name="Abrahante J.E."/>
            <person name="Garbe J."/>
        </authorList>
    </citation>
    <scope>NUCLEOTIDE SEQUENCE</scope>
    <source>
        <strain evidence="1">Duluth1</strain>
        <tissue evidence="1">Whole animal</tissue>
    </source>
</reference>